<dbReference type="EC" id="2.7.13.3" evidence="3"/>
<evidence type="ECO:0000256" key="11">
    <source>
        <dbReference type="ARBA" id="ARBA00023136"/>
    </source>
</evidence>
<accession>A0A267MHB6</accession>
<dbReference type="Gene3D" id="1.10.8.500">
    <property type="entry name" value="HAMP domain in histidine kinase"/>
    <property type="match status" value="1"/>
</dbReference>
<dbReference type="InterPro" id="IPR003660">
    <property type="entry name" value="HAMP_dom"/>
</dbReference>
<keyword evidence="6" id="KW-0808">Transferase</keyword>
<evidence type="ECO:0000313" key="16">
    <source>
        <dbReference type="Proteomes" id="UP000216024"/>
    </source>
</evidence>
<dbReference type="PANTHER" id="PTHR34220:SF7">
    <property type="entry name" value="SENSOR HISTIDINE KINASE YPDA"/>
    <property type="match status" value="1"/>
</dbReference>
<proteinExistence type="predicted"/>
<dbReference type="InterPro" id="IPR033479">
    <property type="entry name" value="dCache_1"/>
</dbReference>
<dbReference type="OrthoDB" id="9809348at2"/>
<organism evidence="15 16">
    <name type="scientific">Anaeromicrobium sediminis</name>
    <dbReference type="NCBI Taxonomy" id="1478221"/>
    <lineage>
        <taxon>Bacteria</taxon>
        <taxon>Bacillati</taxon>
        <taxon>Bacillota</taxon>
        <taxon>Clostridia</taxon>
        <taxon>Peptostreptococcales</taxon>
        <taxon>Thermotaleaceae</taxon>
        <taxon>Anaeromicrobium</taxon>
    </lineage>
</organism>
<evidence type="ECO:0000256" key="12">
    <source>
        <dbReference type="SAM" id="Phobius"/>
    </source>
</evidence>
<dbReference type="Gene3D" id="3.30.450.20">
    <property type="entry name" value="PAS domain"/>
    <property type="match status" value="1"/>
</dbReference>
<dbReference type="Proteomes" id="UP000216024">
    <property type="component" value="Unassembled WGS sequence"/>
</dbReference>
<keyword evidence="10" id="KW-0902">Two-component regulatory system</keyword>
<evidence type="ECO:0000256" key="2">
    <source>
        <dbReference type="ARBA" id="ARBA00004651"/>
    </source>
</evidence>
<dbReference type="InterPro" id="IPR003594">
    <property type="entry name" value="HATPase_dom"/>
</dbReference>
<dbReference type="Pfam" id="PF02518">
    <property type="entry name" value="HATPase_c"/>
    <property type="match status" value="1"/>
</dbReference>
<evidence type="ECO:0000256" key="4">
    <source>
        <dbReference type="ARBA" id="ARBA00022475"/>
    </source>
</evidence>
<comment type="catalytic activity">
    <reaction evidence="1">
        <text>ATP + protein L-histidine = ADP + protein N-phospho-L-histidine.</text>
        <dbReference type="EC" id="2.7.13.3"/>
    </reaction>
</comment>
<evidence type="ECO:0000256" key="1">
    <source>
        <dbReference type="ARBA" id="ARBA00000085"/>
    </source>
</evidence>
<evidence type="ECO:0000259" key="13">
    <source>
        <dbReference type="PROSITE" id="PS50109"/>
    </source>
</evidence>
<evidence type="ECO:0000313" key="15">
    <source>
        <dbReference type="EMBL" id="PAB58961.1"/>
    </source>
</evidence>
<dbReference type="CDD" id="cd06225">
    <property type="entry name" value="HAMP"/>
    <property type="match status" value="1"/>
</dbReference>
<dbReference type="InterPro" id="IPR010559">
    <property type="entry name" value="Sig_transdc_His_kin_internal"/>
</dbReference>
<dbReference type="AlphaFoldDB" id="A0A267MHB6"/>
<dbReference type="EMBL" id="NIBG01000010">
    <property type="protein sequence ID" value="PAB58961.1"/>
    <property type="molecule type" value="Genomic_DNA"/>
</dbReference>
<dbReference type="InterPro" id="IPR005467">
    <property type="entry name" value="His_kinase_dom"/>
</dbReference>
<keyword evidence="7 12" id="KW-0812">Transmembrane</keyword>
<evidence type="ECO:0000256" key="10">
    <source>
        <dbReference type="ARBA" id="ARBA00023012"/>
    </source>
</evidence>
<dbReference type="SMART" id="SM00304">
    <property type="entry name" value="HAMP"/>
    <property type="match status" value="1"/>
</dbReference>
<evidence type="ECO:0000256" key="8">
    <source>
        <dbReference type="ARBA" id="ARBA00022777"/>
    </source>
</evidence>
<dbReference type="InterPro" id="IPR036890">
    <property type="entry name" value="HATPase_C_sf"/>
</dbReference>
<dbReference type="GO" id="GO:0005886">
    <property type="term" value="C:plasma membrane"/>
    <property type="evidence" value="ECO:0007669"/>
    <property type="project" value="UniProtKB-SubCell"/>
</dbReference>
<dbReference type="InterPro" id="IPR050640">
    <property type="entry name" value="Bact_2-comp_sensor_kinase"/>
</dbReference>
<dbReference type="SUPFAM" id="SSF158472">
    <property type="entry name" value="HAMP domain-like"/>
    <property type="match status" value="1"/>
</dbReference>
<reference evidence="15 16" key="1">
    <citation type="submission" date="2017-06" db="EMBL/GenBank/DDBJ databases">
        <title>Draft genome sequence of anaerobic fermentative bacterium Anaeromicrobium sediminis DY2726D isolated from West Pacific Ocean sediments.</title>
        <authorList>
            <person name="Zeng X."/>
        </authorList>
    </citation>
    <scope>NUCLEOTIDE SEQUENCE [LARGE SCALE GENOMIC DNA]</scope>
    <source>
        <strain evidence="15 16">DY2726D</strain>
    </source>
</reference>
<dbReference type="PROSITE" id="PS50885">
    <property type="entry name" value="HAMP"/>
    <property type="match status" value="1"/>
</dbReference>
<sequence>MVNFKSVRSKLILAFVILIICPSTIIGSVLYIKSVNILQEKTGQIMITNLKQDVKAVENCLTETYYLAIRLSSSNETIEEIQTVIEADKETRKKELMNMSSEYSRTAKKYRYIDSIYIYIPKIKTVMTTYGMKNIISVKDDENFKWLRLIKKGKTNPNNWISILNIKDDFFSHEKNFFTISKQIKNFNHEESLGELRVNVDERVLFFNFLNNGGKKLKNIVFVIDEEGRVVSHPKVDLIGLNFSKKPYIKFILNREEGYFVDTVGGKKHLITFVTSKLTNYKIVSLIDQNEIISEIKDIKSHAISVMGICMIVSVIIGFIFSLNIYEPIKKLKYSMEEVGKGDFNIKIIEKREDEFGILNKGFNQMVMKVNNLFNEVYVQKLLKKEAELQALQSQVAPHFMYNTLNSIRCVAILQESKTVAEMLGALIELLQLSAGNKMDFITLDEEIKQVKNYILLQKFRYRDLFQVRYEIDKSILMCKVPKLILQPLVDNSIRYGINLRRGDGIIKIRVIKDEKDILLEVEDNGVGMTVDEIKEIIRGKKEQKVGGTGINNINKRIKLYFGDCYELTMRNREEGGLIVRMRIPMTFEGEGEDD</sequence>
<evidence type="ECO:0000256" key="3">
    <source>
        <dbReference type="ARBA" id="ARBA00012438"/>
    </source>
</evidence>
<dbReference type="GO" id="GO:0000155">
    <property type="term" value="F:phosphorelay sensor kinase activity"/>
    <property type="evidence" value="ECO:0007669"/>
    <property type="project" value="InterPro"/>
</dbReference>
<evidence type="ECO:0000256" key="5">
    <source>
        <dbReference type="ARBA" id="ARBA00022553"/>
    </source>
</evidence>
<dbReference type="Pfam" id="PF02743">
    <property type="entry name" value="dCache_1"/>
    <property type="match status" value="1"/>
</dbReference>
<keyword evidence="16" id="KW-1185">Reference proteome</keyword>
<evidence type="ECO:0000256" key="6">
    <source>
        <dbReference type="ARBA" id="ARBA00022679"/>
    </source>
</evidence>
<evidence type="ECO:0000259" key="14">
    <source>
        <dbReference type="PROSITE" id="PS50885"/>
    </source>
</evidence>
<name>A0A267MHB6_9FIRM</name>
<dbReference type="Pfam" id="PF06580">
    <property type="entry name" value="His_kinase"/>
    <property type="match status" value="1"/>
</dbReference>
<dbReference type="PROSITE" id="PS50109">
    <property type="entry name" value="HIS_KIN"/>
    <property type="match status" value="1"/>
</dbReference>
<evidence type="ECO:0000256" key="7">
    <source>
        <dbReference type="ARBA" id="ARBA00022692"/>
    </source>
</evidence>
<feature type="domain" description="Histidine kinase" evidence="13">
    <location>
        <begin position="485"/>
        <end position="588"/>
    </location>
</feature>
<keyword evidence="11 12" id="KW-0472">Membrane</keyword>
<comment type="caution">
    <text evidence="15">The sequence shown here is derived from an EMBL/GenBank/DDBJ whole genome shotgun (WGS) entry which is preliminary data.</text>
</comment>
<dbReference type="CDD" id="cd12912">
    <property type="entry name" value="PDC2_MCP_like"/>
    <property type="match status" value="1"/>
</dbReference>
<dbReference type="PANTHER" id="PTHR34220">
    <property type="entry name" value="SENSOR HISTIDINE KINASE YPDA"/>
    <property type="match status" value="1"/>
</dbReference>
<keyword evidence="5" id="KW-0597">Phosphoprotein</keyword>
<protein>
    <recommendedName>
        <fullName evidence="3">histidine kinase</fullName>
        <ecNumber evidence="3">2.7.13.3</ecNumber>
    </recommendedName>
</protein>
<feature type="transmembrane region" description="Helical" evidence="12">
    <location>
        <begin position="303"/>
        <end position="326"/>
    </location>
</feature>
<gene>
    <name evidence="15" type="ORF">CCE28_12310</name>
</gene>
<keyword evidence="8" id="KW-0418">Kinase</keyword>
<keyword evidence="9 12" id="KW-1133">Transmembrane helix</keyword>
<evidence type="ECO:0000256" key="9">
    <source>
        <dbReference type="ARBA" id="ARBA00022989"/>
    </source>
</evidence>
<dbReference type="SUPFAM" id="SSF55874">
    <property type="entry name" value="ATPase domain of HSP90 chaperone/DNA topoisomerase II/histidine kinase"/>
    <property type="match status" value="1"/>
</dbReference>
<feature type="domain" description="HAMP" evidence="14">
    <location>
        <begin position="323"/>
        <end position="375"/>
    </location>
</feature>
<comment type="subcellular location">
    <subcellularLocation>
        <location evidence="2">Cell membrane</location>
        <topology evidence="2">Multi-pass membrane protein</topology>
    </subcellularLocation>
</comment>
<keyword evidence="4" id="KW-1003">Cell membrane</keyword>
<feature type="transmembrane region" description="Helical" evidence="12">
    <location>
        <begin position="12"/>
        <end position="32"/>
    </location>
</feature>
<dbReference type="Pfam" id="PF00672">
    <property type="entry name" value="HAMP"/>
    <property type="match status" value="1"/>
</dbReference>
<dbReference type="Gene3D" id="3.30.565.10">
    <property type="entry name" value="Histidine kinase-like ATPase, C-terminal domain"/>
    <property type="match status" value="1"/>
</dbReference>